<dbReference type="Proteomes" id="UP000609531">
    <property type="component" value="Unassembled WGS sequence"/>
</dbReference>
<proteinExistence type="predicted"/>
<reference evidence="2" key="1">
    <citation type="submission" date="2020-12" db="EMBL/GenBank/DDBJ databases">
        <title>Bacterial taxonomy.</title>
        <authorList>
            <person name="Pan X."/>
        </authorList>
    </citation>
    <scope>NUCLEOTIDE SEQUENCE</scope>
    <source>
        <strain evidence="2">B2012</strain>
    </source>
</reference>
<evidence type="ECO:0000313" key="2">
    <source>
        <dbReference type="EMBL" id="MBJ3776389.1"/>
    </source>
</evidence>
<name>A0A934IGR0_9HYPH</name>
<evidence type="ECO:0000256" key="1">
    <source>
        <dbReference type="SAM" id="MobiDB-lite"/>
    </source>
</evidence>
<dbReference type="RefSeq" id="WP_198882295.1">
    <property type="nucleotide sequence ID" value="NZ_JAEKJA010000009.1"/>
</dbReference>
<keyword evidence="3" id="KW-1185">Reference proteome</keyword>
<dbReference type="EMBL" id="JAEKJA010000009">
    <property type="protein sequence ID" value="MBJ3776389.1"/>
    <property type="molecule type" value="Genomic_DNA"/>
</dbReference>
<accession>A0A934IGR0</accession>
<comment type="caution">
    <text evidence="2">The sequence shown here is derived from an EMBL/GenBank/DDBJ whole genome shotgun (WGS) entry which is preliminary data.</text>
</comment>
<dbReference type="AlphaFoldDB" id="A0A934IGR0"/>
<sequence>MTTQPPTASLFVVEPCEGDSAYLFAADRTLGEVAAELAMREGIPGGSLLVKPLVPTTPPATSEPRSRLSVVRS</sequence>
<protein>
    <submittedName>
        <fullName evidence="2">Uncharacterized protein</fullName>
    </submittedName>
</protein>
<organism evidence="2 3">
    <name type="scientific">Acuticoccus mangrovi</name>
    <dbReference type="NCBI Taxonomy" id="2796142"/>
    <lineage>
        <taxon>Bacteria</taxon>
        <taxon>Pseudomonadati</taxon>
        <taxon>Pseudomonadota</taxon>
        <taxon>Alphaproteobacteria</taxon>
        <taxon>Hyphomicrobiales</taxon>
        <taxon>Amorphaceae</taxon>
        <taxon>Acuticoccus</taxon>
    </lineage>
</organism>
<evidence type="ECO:0000313" key="3">
    <source>
        <dbReference type="Proteomes" id="UP000609531"/>
    </source>
</evidence>
<gene>
    <name evidence="2" type="ORF">JCR33_11850</name>
</gene>
<feature type="region of interest" description="Disordered" evidence="1">
    <location>
        <begin position="54"/>
        <end position="73"/>
    </location>
</feature>